<dbReference type="RefSeq" id="WP_346580645.1">
    <property type="nucleotide sequence ID" value="NZ_JBDJLH010000001.1"/>
</dbReference>
<keyword evidence="3" id="KW-1185">Reference proteome</keyword>
<sequence>MKKIIQKISQALQVVLLAPIKLPGKALNIIKYIALGLGVVETVLDDKVKEGEEEGPPLPNELLSNKEKEVQDEIE</sequence>
<organism evidence="2 3">
    <name type="scientific">Sphingobacterium kitahiroshimense</name>
    <dbReference type="NCBI Taxonomy" id="470446"/>
    <lineage>
        <taxon>Bacteria</taxon>
        <taxon>Pseudomonadati</taxon>
        <taxon>Bacteroidota</taxon>
        <taxon>Sphingobacteriia</taxon>
        <taxon>Sphingobacteriales</taxon>
        <taxon>Sphingobacteriaceae</taxon>
        <taxon>Sphingobacterium</taxon>
    </lineage>
</organism>
<evidence type="ECO:0000313" key="2">
    <source>
        <dbReference type="EMBL" id="MEN5376363.1"/>
    </source>
</evidence>
<gene>
    <name evidence="2" type="ORF">ABE541_03730</name>
</gene>
<protein>
    <submittedName>
        <fullName evidence="2">Uncharacterized protein</fullName>
    </submittedName>
</protein>
<dbReference type="EMBL" id="JBDJNQ010000001">
    <property type="protein sequence ID" value="MEN5376363.1"/>
    <property type="molecule type" value="Genomic_DNA"/>
</dbReference>
<proteinExistence type="predicted"/>
<evidence type="ECO:0000256" key="1">
    <source>
        <dbReference type="SAM" id="MobiDB-lite"/>
    </source>
</evidence>
<comment type="caution">
    <text evidence="2">The sequence shown here is derived from an EMBL/GenBank/DDBJ whole genome shotgun (WGS) entry which is preliminary data.</text>
</comment>
<name>A0ABV0BQA1_9SPHI</name>
<feature type="compositionally biased region" description="Basic and acidic residues" evidence="1">
    <location>
        <begin position="64"/>
        <end position="75"/>
    </location>
</feature>
<feature type="region of interest" description="Disordered" evidence="1">
    <location>
        <begin position="48"/>
        <end position="75"/>
    </location>
</feature>
<reference evidence="2 3" key="1">
    <citation type="submission" date="2024-04" db="EMBL/GenBank/DDBJ databases">
        <title>WGS of bacteria from Torrens River.</title>
        <authorList>
            <person name="Wyrsch E.R."/>
            <person name="Drigo B."/>
        </authorList>
    </citation>
    <scope>NUCLEOTIDE SEQUENCE [LARGE SCALE GENOMIC DNA]</scope>
    <source>
        <strain evidence="2 3">TWI391</strain>
    </source>
</reference>
<dbReference type="Proteomes" id="UP001409291">
    <property type="component" value="Unassembled WGS sequence"/>
</dbReference>
<accession>A0ABV0BQA1</accession>
<evidence type="ECO:0000313" key="3">
    <source>
        <dbReference type="Proteomes" id="UP001409291"/>
    </source>
</evidence>